<accession>A0AAP0IED8</accession>
<reference evidence="1 2" key="1">
    <citation type="submission" date="2024-01" db="EMBL/GenBank/DDBJ databases">
        <title>Genome assemblies of Stephania.</title>
        <authorList>
            <person name="Yang L."/>
        </authorList>
    </citation>
    <scope>NUCLEOTIDE SEQUENCE [LARGE SCALE GENOMIC DNA]</scope>
    <source>
        <strain evidence="1">YNDBR</strain>
        <tissue evidence="1">Leaf</tissue>
    </source>
</reference>
<dbReference type="Proteomes" id="UP001420932">
    <property type="component" value="Unassembled WGS sequence"/>
</dbReference>
<gene>
    <name evidence="1" type="ORF">Syun_020741</name>
</gene>
<organism evidence="1 2">
    <name type="scientific">Stephania yunnanensis</name>
    <dbReference type="NCBI Taxonomy" id="152371"/>
    <lineage>
        <taxon>Eukaryota</taxon>
        <taxon>Viridiplantae</taxon>
        <taxon>Streptophyta</taxon>
        <taxon>Embryophyta</taxon>
        <taxon>Tracheophyta</taxon>
        <taxon>Spermatophyta</taxon>
        <taxon>Magnoliopsida</taxon>
        <taxon>Ranunculales</taxon>
        <taxon>Menispermaceae</taxon>
        <taxon>Menispermoideae</taxon>
        <taxon>Cissampelideae</taxon>
        <taxon>Stephania</taxon>
    </lineage>
</organism>
<protein>
    <submittedName>
        <fullName evidence="1">Uncharacterized protein</fullName>
    </submittedName>
</protein>
<evidence type="ECO:0000313" key="1">
    <source>
        <dbReference type="EMBL" id="KAK9113944.1"/>
    </source>
</evidence>
<dbReference type="EMBL" id="JBBNAF010000009">
    <property type="protein sequence ID" value="KAK9113944.1"/>
    <property type="molecule type" value="Genomic_DNA"/>
</dbReference>
<dbReference type="AlphaFoldDB" id="A0AAP0IED8"/>
<name>A0AAP0IED8_9MAGN</name>
<keyword evidence="2" id="KW-1185">Reference proteome</keyword>
<sequence length="58" mass="6522">MFLPFFGGFPSSEANIVGECRLDYLYGELCRGSRARAHEVLWRLHSCTSCGHGTDFHS</sequence>
<proteinExistence type="predicted"/>
<comment type="caution">
    <text evidence="1">The sequence shown here is derived from an EMBL/GenBank/DDBJ whole genome shotgun (WGS) entry which is preliminary data.</text>
</comment>
<evidence type="ECO:0000313" key="2">
    <source>
        <dbReference type="Proteomes" id="UP001420932"/>
    </source>
</evidence>